<protein>
    <submittedName>
        <fullName evidence="1">Uncharacterized protein</fullName>
    </submittedName>
</protein>
<comment type="caution">
    <text evidence="1">The sequence shown here is derived from an EMBL/GenBank/DDBJ whole genome shotgun (WGS) entry which is preliminary data.</text>
</comment>
<dbReference type="RefSeq" id="XP_033429662.1">
    <property type="nucleotide sequence ID" value="XM_033567667.1"/>
</dbReference>
<evidence type="ECO:0000313" key="1">
    <source>
        <dbReference type="EMBL" id="KAA8650301.1"/>
    </source>
</evidence>
<name>A0A5M9MT31_9EURO</name>
<reference evidence="1 2" key="1">
    <citation type="submission" date="2019-08" db="EMBL/GenBank/DDBJ databases">
        <title>The genome sequence of a newly discovered highly antifungal drug resistant Aspergillus species, Aspergillus tanneri NIH 1004.</title>
        <authorList>
            <person name="Mounaud S."/>
            <person name="Singh I."/>
            <person name="Joardar V."/>
            <person name="Pakala S."/>
            <person name="Pakala S."/>
            <person name="Venepally P."/>
            <person name="Chung J.K."/>
            <person name="Losada L."/>
            <person name="Nierman W.C."/>
        </authorList>
    </citation>
    <scope>NUCLEOTIDE SEQUENCE [LARGE SCALE GENOMIC DNA]</scope>
    <source>
        <strain evidence="1 2">NIH1004</strain>
    </source>
</reference>
<dbReference type="OrthoDB" id="10051290at2759"/>
<dbReference type="InterPro" id="IPR008948">
    <property type="entry name" value="L-Aspartase-like"/>
</dbReference>
<dbReference type="EMBL" id="QUQM01000001">
    <property type="protein sequence ID" value="KAA8650301.1"/>
    <property type="molecule type" value="Genomic_DNA"/>
</dbReference>
<organism evidence="1 2">
    <name type="scientific">Aspergillus tanneri</name>
    <dbReference type="NCBI Taxonomy" id="1220188"/>
    <lineage>
        <taxon>Eukaryota</taxon>
        <taxon>Fungi</taxon>
        <taxon>Dikarya</taxon>
        <taxon>Ascomycota</taxon>
        <taxon>Pezizomycotina</taxon>
        <taxon>Eurotiomycetes</taxon>
        <taxon>Eurotiomycetidae</taxon>
        <taxon>Eurotiales</taxon>
        <taxon>Aspergillaceae</taxon>
        <taxon>Aspergillus</taxon>
        <taxon>Aspergillus subgen. Circumdati</taxon>
    </lineage>
</organism>
<dbReference type="SUPFAM" id="SSF48557">
    <property type="entry name" value="L-aspartase-like"/>
    <property type="match status" value="1"/>
</dbReference>
<dbReference type="VEuPathDB" id="FungiDB:EYZ11_003661"/>
<dbReference type="Pfam" id="PF00221">
    <property type="entry name" value="Lyase_aromatic"/>
    <property type="match status" value="1"/>
</dbReference>
<dbReference type="InterPro" id="IPR001106">
    <property type="entry name" value="Aromatic_Lyase"/>
</dbReference>
<dbReference type="Proteomes" id="UP000324241">
    <property type="component" value="Unassembled WGS sequence"/>
</dbReference>
<proteinExistence type="predicted"/>
<evidence type="ECO:0000313" key="2">
    <source>
        <dbReference type="Proteomes" id="UP000324241"/>
    </source>
</evidence>
<sequence>MKGVDVNITAYYSELAFLSHSITGHIQTAEMDNQPVNSLALISARYSAQAVEILSMMSAAYLYLVCQALDLRALHEEFILEEKEKCLKMFLQLFSSFYHCSQDAMQDAEKIWHSLEARWRQKNCMDLSDKCECVARESLSDIVSTVQVPQEADMGLIWTLTQTWENKIAYEMMETYSSVRKSFFENQSTPKFLAGATSRMYYHIRSELQIPFHRGLIDHPTFCYPARDRANGTIGGHIAKIYGSVRDGTIMTPLKEFLNNRGHPQA</sequence>
<dbReference type="AlphaFoldDB" id="A0A5M9MT31"/>
<dbReference type="PANTHER" id="PTHR10362">
    <property type="entry name" value="HISTIDINE AMMONIA-LYASE"/>
    <property type="match status" value="1"/>
</dbReference>
<dbReference type="GeneID" id="54325686"/>
<accession>A0A5M9MT31</accession>
<dbReference type="GO" id="GO:0003824">
    <property type="term" value="F:catalytic activity"/>
    <property type="evidence" value="ECO:0007669"/>
    <property type="project" value="InterPro"/>
</dbReference>
<dbReference type="Gene3D" id="1.20.200.10">
    <property type="entry name" value="Fumarase/aspartase (Central domain)"/>
    <property type="match status" value="2"/>
</dbReference>
<gene>
    <name evidence="1" type="ORF">ATNIH1004_002984</name>
</gene>